<dbReference type="PANTHER" id="PTHR33070:SF120">
    <property type="entry name" value="EXPRESSED PROTEIN"/>
    <property type="match status" value="1"/>
</dbReference>
<dbReference type="GO" id="GO:0048364">
    <property type="term" value="P:root development"/>
    <property type="evidence" value="ECO:0007669"/>
    <property type="project" value="InterPro"/>
</dbReference>
<evidence type="ECO:0000313" key="2">
    <source>
        <dbReference type="Proteomes" id="UP001172457"/>
    </source>
</evidence>
<dbReference type="InterPro" id="IPR004320">
    <property type="entry name" value="BPS1_pln"/>
</dbReference>
<keyword evidence="2" id="KW-1185">Reference proteome</keyword>
<reference evidence="1" key="1">
    <citation type="submission" date="2023-03" db="EMBL/GenBank/DDBJ databases">
        <title>Chromosome-scale reference genome and RAD-based genetic map of yellow starthistle (Centaurea solstitialis) reveal putative structural variation and QTLs associated with invader traits.</title>
        <authorList>
            <person name="Reatini B."/>
            <person name="Cang F.A."/>
            <person name="Jiang Q."/>
            <person name="Mckibben M.T.W."/>
            <person name="Barker M.S."/>
            <person name="Rieseberg L.H."/>
            <person name="Dlugosch K.M."/>
        </authorList>
    </citation>
    <scope>NUCLEOTIDE SEQUENCE</scope>
    <source>
        <strain evidence="1">CAN-66</strain>
        <tissue evidence="1">Leaf</tissue>
    </source>
</reference>
<name>A0AA38TPF8_9ASTR</name>
<evidence type="ECO:0008006" key="3">
    <source>
        <dbReference type="Google" id="ProtNLM"/>
    </source>
</evidence>
<dbReference type="Proteomes" id="UP001172457">
    <property type="component" value="Chromosome 1"/>
</dbReference>
<comment type="caution">
    <text evidence="1">The sequence shown here is derived from an EMBL/GenBank/DDBJ whole genome shotgun (WGS) entry which is preliminary data.</text>
</comment>
<evidence type="ECO:0000313" key="1">
    <source>
        <dbReference type="EMBL" id="KAJ9564658.1"/>
    </source>
</evidence>
<dbReference type="Pfam" id="PF03087">
    <property type="entry name" value="BPS1"/>
    <property type="match status" value="1"/>
</dbReference>
<dbReference type="PANTHER" id="PTHR33070">
    <property type="entry name" value="OS06G0725500 PROTEIN"/>
    <property type="match status" value="1"/>
</dbReference>
<dbReference type="AlphaFoldDB" id="A0AA38TPF8"/>
<dbReference type="EMBL" id="JARYMX010000001">
    <property type="protein sequence ID" value="KAJ9564658.1"/>
    <property type="molecule type" value="Genomic_DNA"/>
</dbReference>
<accession>A0AA38TPF8</accession>
<proteinExistence type="predicted"/>
<gene>
    <name evidence="1" type="ORF">OSB04_000624</name>
</gene>
<sequence length="296" mass="32501">MEGSSSTSHFRSISLPSRLTNPSCTKIEAKINELKALGNLAVSSESIQSGLVGLAELYVCVEELLRSPKTQPALSRHQNGNLVEDALDRSIGLLDLCSTLKDLLMLMRENVQILQSSLRRKGGNSTVATHIATYLTFRKKTKKNVTKSLGALKNLEKKMGSFLLLDVDHHVSLMVNKVLVEVYALTISQFKSVFGFVSTKTKSTSGVQLISKLVSKSTSTQVRSTMSISEMETIDLVIISLQKSSCNGDTKNVNIQMTLKRLQILDASLEGFEAGLDCVFRRLIQCRASLLNIVAY</sequence>
<protein>
    <recommendedName>
        <fullName evidence="3">DUF241 domain protein</fullName>
    </recommendedName>
</protein>
<dbReference type="GO" id="GO:0048367">
    <property type="term" value="P:shoot system development"/>
    <property type="evidence" value="ECO:0007669"/>
    <property type="project" value="InterPro"/>
</dbReference>
<organism evidence="1 2">
    <name type="scientific">Centaurea solstitialis</name>
    <name type="common">yellow star-thistle</name>
    <dbReference type="NCBI Taxonomy" id="347529"/>
    <lineage>
        <taxon>Eukaryota</taxon>
        <taxon>Viridiplantae</taxon>
        <taxon>Streptophyta</taxon>
        <taxon>Embryophyta</taxon>
        <taxon>Tracheophyta</taxon>
        <taxon>Spermatophyta</taxon>
        <taxon>Magnoliopsida</taxon>
        <taxon>eudicotyledons</taxon>
        <taxon>Gunneridae</taxon>
        <taxon>Pentapetalae</taxon>
        <taxon>asterids</taxon>
        <taxon>campanulids</taxon>
        <taxon>Asterales</taxon>
        <taxon>Asteraceae</taxon>
        <taxon>Carduoideae</taxon>
        <taxon>Cardueae</taxon>
        <taxon>Centaureinae</taxon>
        <taxon>Centaurea</taxon>
    </lineage>
</organism>